<dbReference type="SUPFAM" id="SSF48403">
    <property type="entry name" value="Ankyrin repeat"/>
    <property type="match status" value="3"/>
</dbReference>
<feature type="repeat" description="ANK" evidence="3">
    <location>
        <begin position="344"/>
        <end position="376"/>
    </location>
</feature>
<feature type="repeat" description="ANK" evidence="3">
    <location>
        <begin position="769"/>
        <end position="801"/>
    </location>
</feature>
<dbReference type="InterPro" id="IPR036770">
    <property type="entry name" value="Ankyrin_rpt-contain_sf"/>
</dbReference>
<keyword evidence="1" id="KW-0677">Repeat</keyword>
<reference evidence="4" key="1">
    <citation type="submission" date="2021-11" db="EMBL/GenBank/DDBJ databases">
        <authorList>
            <consortium name="Genoscope - CEA"/>
            <person name="William W."/>
        </authorList>
    </citation>
    <scope>NUCLEOTIDE SEQUENCE</scope>
</reference>
<proteinExistence type="predicted"/>
<dbReference type="PROSITE" id="PS50088">
    <property type="entry name" value="ANK_REPEAT"/>
    <property type="match status" value="8"/>
</dbReference>
<feature type="repeat" description="ANK" evidence="3">
    <location>
        <begin position="802"/>
        <end position="834"/>
    </location>
</feature>
<dbReference type="EMBL" id="CAKKNE010000004">
    <property type="protein sequence ID" value="CAH0373691.1"/>
    <property type="molecule type" value="Genomic_DNA"/>
</dbReference>
<dbReference type="OrthoDB" id="539213at2759"/>
<evidence type="ECO:0000256" key="2">
    <source>
        <dbReference type="ARBA" id="ARBA00023043"/>
    </source>
</evidence>
<feature type="repeat" description="ANK" evidence="3">
    <location>
        <begin position="942"/>
        <end position="974"/>
    </location>
</feature>
<feature type="repeat" description="ANK" evidence="3">
    <location>
        <begin position="110"/>
        <end position="142"/>
    </location>
</feature>
<name>A0A8J2X435_9STRA</name>
<feature type="repeat" description="ANK" evidence="3">
    <location>
        <begin position="684"/>
        <end position="716"/>
    </location>
</feature>
<feature type="repeat" description="ANK" evidence="3">
    <location>
        <begin position="143"/>
        <end position="175"/>
    </location>
</feature>
<dbReference type="PANTHER" id="PTHR24198:SF165">
    <property type="entry name" value="ANKYRIN REPEAT-CONTAINING PROTEIN-RELATED"/>
    <property type="match status" value="1"/>
</dbReference>
<dbReference type="GO" id="GO:0005737">
    <property type="term" value="C:cytoplasm"/>
    <property type="evidence" value="ECO:0007669"/>
    <property type="project" value="TreeGrafter"/>
</dbReference>
<accession>A0A8J2X435</accession>
<dbReference type="SMART" id="SM00248">
    <property type="entry name" value="ANK"/>
    <property type="match status" value="18"/>
</dbReference>
<keyword evidence="2 3" id="KW-0040">ANK repeat</keyword>
<evidence type="ECO:0000313" key="4">
    <source>
        <dbReference type="EMBL" id="CAH0373691.1"/>
    </source>
</evidence>
<organism evidence="4 5">
    <name type="scientific">Pelagomonas calceolata</name>
    <dbReference type="NCBI Taxonomy" id="35677"/>
    <lineage>
        <taxon>Eukaryota</taxon>
        <taxon>Sar</taxon>
        <taxon>Stramenopiles</taxon>
        <taxon>Ochrophyta</taxon>
        <taxon>Pelagophyceae</taxon>
        <taxon>Pelagomonadales</taxon>
        <taxon>Pelagomonadaceae</taxon>
        <taxon>Pelagomonas</taxon>
    </lineage>
</organism>
<dbReference type="Pfam" id="PF12796">
    <property type="entry name" value="Ank_2"/>
    <property type="match status" value="4"/>
</dbReference>
<evidence type="ECO:0000313" key="5">
    <source>
        <dbReference type="Proteomes" id="UP000789595"/>
    </source>
</evidence>
<dbReference type="AlphaFoldDB" id="A0A8J2X435"/>
<evidence type="ECO:0000256" key="3">
    <source>
        <dbReference type="PROSITE-ProRule" id="PRU00023"/>
    </source>
</evidence>
<sequence length="1006" mass="102214">MRGIQISTPRFKRNPREAAVATVAARFATATPVEVPSHSDIWGDIGDAVPKVPPAAADDDFGICSACGLSSVVCYDSSNKDDAGGTSDEHNNCYAGVARQQRGSPISRTNGESALVGAARRGATEAVRALLGAGATVNVASASGETALDTAMVNGQLSAALALVRAGATVSRTDDRLLRVATLRGDDELVSLLLQAGAPPLLARPATIGEPELLADEEEQGATSCLLLAARHPITRILSAYLQFFAAADDGGQVLLEAPHGQRHVTALMVAAANGSRDDAHAVKALLAAGCSPFAADIAGRSALHRAAAADSSTVITALTTAARLRVESPAYREFVNACEASGPGHTALHCSAAAGADTAIAALLTAGADATVLDANGASALNVAVTFGHASCVQQLLGMTDAVLDGDIAVCVSLARQGNWPVEACVELLIEELVLGSASSTVNASTQLGPAPLAAAARRGDIEAVCALVEEAGADATLSGDLSPLAAGAMAGCLAVCGEFVSRGAQPAAALMDSGLSLLRAACAAGDTSVVRRLLGAFNSHDLNSDDLRSALHAAASRADDDAVEALLAFGHSHQMSAAFLYPLSLSNDATTSSILPCKMQSCDYLVQFPEPGDACEPALLAACRAGATTCVAALTRHAESLHAALDKNRRCALHHVAACDQALLVERLCSLDGSLVTCRDAYGATSLHAAAAAGAGAAIGALLRHGADATFEDSKGRTPRDIALERNQERAAAQIDAMADAIDDGDFDECARLADAGNWPVDWCALSGDTALVAAARRGAPDAVSRLLACGATVDAVTDNDETPLAAAATAGHLDVCAALLAAGADPTKVADRSASLLAAAVVADEPELVDALLARGASARPVTCRTEPTSAFLVAIELGSRQIVDSFVQRAIATGALDVNEPHGDAHVRALHAAAARGRADIVQSLLKAGAQVDVLDNKGKSALHYAAGHDHDDVLRVLVSKGADVLRKDMTGTTPLNVAIAQGAKSAESALLMAESMLHPTT</sequence>
<keyword evidence="5" id="KW-1185">Reference proteome</keyword>
<comment type="caution">
    <text evidence="4">The sequence shown here is derived from an EMBL/GenBank/DDBJ whole genome shotgun (WGS) entry which is preliminary data.</text>
</comment>
<feature type="repeat" description="ANK" evidence="3">
    <location>
        <begin position="909"/>
        <end position="941"/>
    </location>
</feature>
<evidence type="ECO:0000256" key="1">
    <source>
        <dbReference type="ARBA" id="ARBA00022737"/>
    </source>
</evidence>
<dbReference type="InterPro" id="IPR002110">
    <property type="entry name" value="Ankyrin_rpt"/>
</dbReference>
<dbReference type="PANTHER" id="PTHR24198">
    <property type="entry name" value="ANKYRIN REPEAT AND PROTEIN KINASE DOMAIN-CONTAINING PROTEIN"/>
    <property type="match status" value="1"/>
</dbReference>
<gene>
    <name evidence="4" type="ORF">PECAL_4P09180</name>
</gene>
<dbReference type="PROSITE" id="PS50297">
    <property type="entry name" value="ANK_REP_REGION"/>
    <property type="match status" value="6"/>
</dbReference>
<dbReference type="Gene3D" id="1.25.40.20">
    <property type="entry name" value="Ankyrin repeat-containing domain"/>
    <property type="match status" value="7"/>
</dbReference>
<dbReference type="Proteomes" id="UP000789595">
    <property type="component" value="Unassembled WGS sequence"/>
</dbReference>
<protein>
    <submittedName>
        <fullName evidence="4">Uncharacterized protein</fullName>
    </submittedName>
</protein>